<dbReference type="InterPro" id="IPR052793">
    <property type="entry name" value="EJC-associated_protein"/>
</dbReference>
<dbReference type="GO" id="GO:0071011">
    <property type="term" value="C:precatalytic spliceosome"/>
    <property type="evidence" value="ECO:0007669"/>
    <property type="project" value="TreeGrafter"/>
</dbReference>
<dbReference type="Pfam" id="PF16294">
    <property type="entry name" value="RSB_motif"/>
    <property type="match status" value="1"/>
</dbReference>
<feature type="compositionally biased region" description="Acidic residues" evidence="1">
    <location>
        <begin position="122"/>
        <end position="132"/>
    </location>
</feature>
<feature type="domain" description="SAP" evidence="2">
    <location>
        <begin position="85"/>
        <end position="119"/>
    </location>
</feature>
<dbReference type="Gene3D" id="1.10.720.30">
    <property type="entry name" value="SAP domain"/>
    <property type="match status" value="1"/>
</dbReference>
<evidence type="ECO:0000256" key="1">
    <source>
        <dbReference type="SAM" id="MobiDB-lite"/>
    </source>
</evidence>
<comment type="caution">
    <text evidence="3">The sequence shown here is derived from an EMBL/GenBank/DDBJ whole genome shotgun (WGS) entry which is preliminary data.</text>
</comment>
<dbReference type="GO" id="GO:0003723">
    <property type="term" value="F:RNA binding"/>
    <property type="evidence" value="ECO:0007669"/>
    <property type="project" value="TreeGrafter"/>
</dbReference>
<accession>A0A699Z6N1</accession>
<dbReference type="PANTHER" id="PTHR46589">
    <property type="entry name" value="APOPTOTIC CHROMATIN CONDENSATION INDUCER IN THE NUCLEUS"/>
    <property type="match status" value="1"/>
</dbReference>
<reference evidence="3 4" key="1">
    <citation type="submission" date="2020-02" db="EMBL/GenBank/DDBJ databases">
        <title>Draft genome sequence of Haematococcus lacustris strain NIES-144.</title>
        <authorList>
            <person name="Morimoto D."/>
            <person name="Nakagawa S."/>
            <person name="Yoshida T."/>
            <person name="Sawayama S."/>
        </authorList>
    </citation>
    <scope>NUCLEOTIDE SEQUENCE [LARGE SCALE GENOMIC DNA]</scope>
    <source>
        <strain evidence="3 4">NIES-144</strain>
    </source>
</reference>
<dbReference type="SMART" id="SM00513">
    <property type="entry name" value="SAP"/>
    <property type="match status" value="1"/>
</dbReference>
<dbReference type="SUPFAM" id="SSF54928">
    <property type="entry name" value="RNA-binding domain, RBD"/>
    <property type="match status" value="1"/>
</dbReference>
<organism evidence="3 4">
    <name type="scientific">Haematococcus lacustris</name>
    <name type="common">Green alga</name>
    <name type="synonym">Haematococcus pluvialis</name>
    <dbReference type="NCBI Taxonomy" id="44745"/>
    <lineage>
        <taxon>Eukaryota</taxon>
        <taxon>Viridiplantae</taxon>
        <taxon>Chlorophyta</taxon>
        <taxon>core chlorophytes</taxon>
        <taxon>Chlorophyceae</taxon>
        <taxon>CS clade</taxon>
        <taxon>Chlamydomonadales</taxon>
        <taxon>Haematococcaceae</taxon>
        <taxon>Haematococcus</taxon>
    </lineage>
</organism>
<dbReference type="Gene3D" id="3.30.70.330">
    <property type="match status" value="1"/>
</dbReference>
<feature type="compositionally biased region" description="Low complexity" evidence="1">
    <location>
        <begin position="301"/>
        <end position="318"/>
    </location>
</feature>
<evidence type="ECO:0000313" key="4">
    <source>
        <dbReference type="Proteomes" id="UP000485058"/>
    </source>
</evidence>
<dbReference type="SUPFAM" id="SSF68906">
    <property type="entry name" value="SAP domain"/>
    <property type="match status" value="1"/>
</dbReference>
<feature type="compositionally biased region" description="Basic and acidic residues" evidence="1">
    <location>
        <begin position="498"/>
        <end position="508"/>
    </location>
</feature>
<dbReference type="InterPro" id="IPR034257">
    <property type="entry name" value="Acinus_RRM"/>
</dbReference>
<dbReference type="InterPro" id="IPR036361">
    <property type="entry name" value="SAP_dom_sf"/>
</dbReference>
<protein>
    <recommendedName>
        <fullName evidence="2">SAP domain-containing protein</fullName>
    </recommendedName>
</protein>
<feature type="compositionally biased region" description="Low complexity" evidence="1">
    <location>
        <begin position="515"/>
        <end position="544"/>
    </location>
</feature>
<dbReference type="InterPro" id="IPR032552">
    <property type="entry name" value="RSB_motif"/>
</dbReference>
<dbReference type="InterPro" id="IPR035979">
    <property type="entry name" value="RBD_domain_sf"/>
</dbReference>
<feature type="compositionally biased region" description="Polar residues" evidence="1">
    <location>
        <begin position="243"/>
        <end position="253"/>
    </location>
</feature>
<feature type="region of interest" description="Disordered" evidence="1">
    <location>
        <begin position="484"/>
        <end position="586"/>
    </location>
</feature>
<dbReference type="CDD" id="cd12432">
    <property type="entry name" value="RRM_ACINU"/>
    <property type="match status" value="1"/>
</dbReference>
<evidence type="ECO:0000259" key="2">
    <source>
        <dbReference type="PROSITE" id="PS50800"/>
    </source>
</evidence>
<dbReference type="EMBL" id="BLLF01000766">
    <property type="protein sequence ID" value="GFH14789.1"/>
    <property type="molecule type" value="Genomic_DNA"/>
</dbReference>
<proteinExistence type="predicted"/>
<dbReference type="Pfam" id="PF02037">
    <property type="entry name" value="SAP"/>
    <property type="match status" value="1"/>
</dbReference>
<dbReference type="AlphaFoldDB" id="A0A699Z6N1"/>
<dbReference type="GO" id="GO:0008380">
    <property type="term" value="P:RNA splicing"/>
    <property type="evidence" value="ECO:0007669"/>
    <property type="project" value="TreeGrafter"/>
</dbReference>
<feature type="region of interest" description="Disordered" evidence="1">
    <location>
        <begin position="204"/>
        <end position="328"/>
    </location>
</feature>
<feature type="compositionally biased region" description="Acidic residues" evidence="1">
    <location>
        <begin position="205"/>
        <end position="220"/>
    </location>
</feature>
<dbReference type="GO" id="GO:0061574">
    <property type="term" value="C:ASAP complex"/>
    <property type="evidence" value="ECO:0007669"/>
    <property type="project" value="TreeGrafter"/>
</dbReference>
<feature type="region of interest" description="Disordered" evidence="1">
    <location>
        <begin position="349"/>
        <end position="376"/>
    </location>
</feature>
<feature type="region of interest" description="Disordered" evidence="1">
    <location>
        <begin position="122"/>
        <end position="168"/>
    </location>
</feature>
<dbReference type="PANTHER" id="PTHR46589:SF1">
    <property type="entry name" value="APOPTOTIC CHROMATIN CONDENSATION INDUCER IN THE NUCLEUS"/>
    <property type="match status" value="1"/>
</dbReference>
<gene>
    <name evidence="3" type="ORF">HaLaN_10903</name>
</gene>
<evidence type="ECO:0000313" key="3">
    <source>
        <dbReference type="EMBL" id="GFH14789.1"/>
    </source>
</evidence>
<dbReference type="PROSITE" id="PS50800">
    <property type="entry name" value="SAP"/>
    <property type="match status" value="1"/>
</dbReference>
<sequence>MCEFQSATAKVAELWPKGIGVNGDEPNSRCTDVTRSCIAKPVWSYAYQHKWLDGPHAFACEPTSRFPLPLCRCGMGLSKDKETWLEGLKVTQLKDELKARGLSTVGLKVVLADRLREALTEEEAEAAADEDAANAVEAVEAAAEPAPLDPLKATPPEPEPDVKPEPTVKEVSCEILAAPGKLVQDDVAGAGNGDVGTVTEIIAPDQEEQEPLDYEQDDPEPSAPDPAPATELQPAEEKERNQITEASLQQSQPEVAPEQTTPPVQPTPTEHAADEEPGVESQSGRKRRAPIPSYQPRDRGQAPAAAAATSDGDTPASAHKTPPDLKLSAQRSSIADPAPVVSVLSKPLSVPPAQAPGKTPAVEGSVPPAPDAGGPPVSSPALHIGNLVRPFHESQLTKLISQYGTVVHLWMPTIKTHAIVLLESCEQASACLAALQGLKWPQGSPKLLALTSITLEEALAGLKQGKDSSIDWPQVKAIYARAASTGVHTPQPSPAEAARPDRASKALGDDESEEPAAASESPASPASAAPLRALSDPSPAPAAATGKVASPEAPAQAATVNPEDATAGAAMAASPTQATGPATSPTPAPTLGVVAARKAAMAAAREAALLNGGAFKRGAPAAHEEPGSKRHAGTLAQAMAPPEDEAVVSLDTLFRKTTAKPQLYWLPLTTEQVAMKHRREADMQRLQAMRASLEFPHPVNGWPTGPAGPMRRMSPPQAGHGERVLDQYRGRR</sequence>
<feature type="compositionally biased region" description="Low complexity" evidence="1">
    <location>
        <begin position="565"/>
        <end position="585"/>
    </location>
</feature>
<dbReference type="InterPro" id="IPR003034">
    <property type="entry name" value="SAP_dom"/>
</dbReference>
<name>A0A699Z6N1_HAELA</name>
<dbReference type="Proteomes" id="UP000485058">
    <property type="component" value="Unassembled WGS sequence"/>
</dbReference>
<feature type="region of interest" description="Disordered" evidence="1">
    <location>
        <begin position="697"/>
        <end position="732"/>
    </location>
</feature>
<keyword evidence="4" id="KW-1185">Reference proteome</keyword>
<dbReference type="InterPro" id="IPR012677">
    <property type="entry name" value="Nucleotide-bd_a/b_plait_sf"/>
</dbReference>
<feature type="compositionally biased region" description="Low complexity" evidence="1">
    <location>
        <begin position="133"/>
        <end position="146"/>
    </location>
</feature>
<feature type="compositionally biased region" description="Basic and acidic residues" evidence="1">
    <location>
        <begin position="720"/>
        <end position="732"/>
    </location>
</feature>
<feature type="compositionally biased region" description="Low complexity" evidence="1">
    <location>
        <begin position="257"/>
        <end position="270"/>
    </location>
</feature>